<dbReference type="AlphaFoldDB" id="A0A1R1JW24"/>
<feature type="transmembrane region" description="Helical" evidence="1">
    <location>
        <begin position="76"/>
        <end position="102"/>
    </location>
</feature>
<accession>A0A1R1JW24</accession>
<dbReference type="EMBL" id="MJMN01000011">
    <property type="protein sequence ID" value="OMG89288.1"/>
    <property type="molecule type" value="Genomic_DNA"/>
</dbReference>
<sequence length="162" mass="17227">MTRLLFAFLTGPFWTALFLGLQAWLFWREPDFIGAGGQPDWTLMATLLGLLAGAIAMAVLGLPAHRVLRRRGRVTLAPYVLAFTAIGLAGWCAALLIASLFGPGDLRLALYMLADTVVSRPGVPLSAAVLGALVGASFWCIARPDRTAPHLRSSPSSPGDRA</sequence>
<dbReference type="RefSeq" id="WP_076411316.1">
    <property type="nucleotide sequence ID" value="NZ_AP028040.1"/>
</dbReference>
<proteinExistence type="predicted"/>
<protein>
    <submittedName>
        <fullName evidence="2">Uncharacterized protein</fullName>
    </submittedName>
</protein>
<evidence type="ECO:0000313" key="3">
    <source>
        <dbReference type="Proteomes" id="UP000187251"/>
    </source>
</evidence>
<feature type="transmembrane region" description="Helical" evidence="1">
    <location>
        <begin position="122"/>
        <end position="142"/>
    </location>
</feature>
<dbReference type="OrthoDB" id="8690170at2"/>
<keyword evidence="1" id="KW-1133">Transmembrane helix</keyword>
<name>A0A1R1JW24_ALCXX</name>
<evidence type="ECO:0000313" key="2">
    <source>
        <dbReference type="EMBL" id="OMG89288.1"/>
    </source>
</evidence>
<evidence type="ECO:0000256" key="1">
    <source>
        <dbReference type="SAM" id="Phobius"/>
    </source>
</evidence>
<reference evidence="2 3" key="1">
    <citation type="submission" date="2016-09" db="EMBL/GenBank/DDBJ databases">
        <title>Phylogenomics of Achromobacter.</title>
        <authorList>
            <person name="Jeukens J."/>
            <person name="Freschi L."/>
            <person name="Vincent A.T."/>
            <person name="Emond-Rheault J.-G."/>
            <person name="Kukavica-Ibrulj I."/>
            <person name="Charette S.J."/>
            <person name="Levesque R.C."/>
        </authorList>
    </citation>
    <scope>NUCLEOTIDE SEQUENCE [LARGE SCALE GENOMIC DNA]</scope>
    <source>
        <strain evidence="2 3">AUS488</strain>
    </source>
</reference>
<dbReference type="Proteomes" id="UP000187251">
    <property type="component" value="Unassembled WGS sequence"/>
</dbReference>
<organism evidence="2 3">
    <name type="scientific">Alcaligenes xylosoxydans xylosoxydans</name>
    <name type="common">Achromobacter xylosoxidans</name>
    <dbReference type="NCBI Taxonomy" id="85698"/>
    <lineage>
        <taxon>Bacteria</taxon>
        <taxon>Pseudomonadati</taxon>
        <taxon>Pseudomonadota</taxon>
        <taxon>Betaproteobacteria</taxon>
        <taxon>Burkholderiales</taxon>
        <taxon>Alcaligenaceae</taxon>
        <taxon>Achromobacter</taxon>
    </lineage>
</organism>
<gene>
    <name evidence="2" type="ORF">BIZ92_24660</name>
</gene>
<keyword evidence="1" id="KW-0472">Membrane</keyword>
<feature type="transmembrane region" description="Helical" evidence="1">
    <location>
        <begin position="42"/>
        <end position="64"/>
    </location>
</feature>
<comment type="caution">
    <text evidence="2">The sequence shown here is derived from an EMBL/GenBank/DDBJ whole genome shotgun (WGS) entry which is preliminary data.</text>
</comment>
<keyword evidence="1" id="KW-0812">Transmembrane</keyword>